<dbReference type="Proteomes" id="UP001597478">
    <property type="component" value="Unassembled WGS sequence"/>
</dbReference>
<sequence>MTPFGAEGTAGGAMPATAASPVTLTQLRYFVEAASRLSMTEAAARLHVAQSAVSSAVAALERQLGTQLFIRKHSKGLLLTPAGREFLRDARSVLDHLGEVLTSARGDGDTVRGTVRLAMMVTLMPFVLPALLTDLRGRFPDLDVIVTETEPSSVGEALCDGSVDLAIGYDLLLNEDLDHEVVAEAPPYVLLPPTHRLARQQKVGLRELENEPMVLLDLPGSRDYFIRLLRDHGIQPDVRYRTTSYEAVRALVARGHGFSILNQVAASSQTYDGGRAVPRPVADDVPALPVVLSWLRAARLTGRIRTVADRARAVVPAAIQAIDTMSSAKEE</sequence>
<evidence type="ECO:0000256" key="4">
    <source>
        <dbReference type="ARBA" id="ARBA00023163"/>
    </source>
</evidence>
<dbReference type="Pfam" id="PF00126">
    <property type="entry name" value="HTH_1"/>
    <property type="match status" value="1"/>
</dbReference>
<dbReference type="Pfam" id="PF03466">
    <property type="entry name" value="LysR_substrate"/>
    <property type="match status" value="1"/>
</dbReference>
<evidence type="ECO:0000259" key="5">
    <source>
        <dbReference type="PROSITE" id="PS50931"/>
    </source>
</evidence>
<keyword evidence="2" id="KW-0805">Transcription regulation</keyword>
<evidence type="ECO:0000256" key="2">
    <source>
        <dbReference type="ARBA" id="ARBA00023015"/>
    </source>
</evidence>
<keyword evidence="4" id="KW-0804">Transcription</keyword>
<dbReference type="InterPro" id="IPR036390">
    <property type="entry name" value="WH_DNA-bd_sf"/>
</dbReference>
<reference evidence="7" key="1">
    <citation type="journal article" date="2019" name="Int. J. Syst. Evol. Microbiol.">
        <title>The Global Catalogue of Microorganisms (GCM) 10K type strain sequencing project: providing services to taxonomists for standard genome sequencing and annotation.</title>
        <authorList>
            <consortium name="The Broad Institute Genomics Platform"/>
            <consortium name="The Broad Institute Genome Sequencing Center for Infectious Disease"/>
            <person name="Wu L."/>
            <person name="Ma J."/>
        </authorList>
    </citation>
    <scope>NUCLEOTIDE SEQUENCE [LARGE SCALE GENOMIC DNA]</scope>
    <source>
        <strain evidence="7">IBRC-M 10906</strain>
    </source>
</reference>
<dbReference type="PRINTS" id="PR00039">
    <property type="entry name" value="HTHLYSR"/>
</dbReference>
<evidence type="ECO:0000313" key="6">
    <source>
        <dbReference type="EMBL" id="MFD2798961.1"/>
    </source>
</evidence>
<dbReference type="RefSeq" id="WP_377386830.1">
    <property type="nucleotide sequence ID" value="NZ_JBHSAN010000006.1"/>
</dbReference>
<evidence type="ECO:0000313" key="7">
    <source>
        <dbReference type="Proteomes" id="UP001597478"/>
    </source>
</evidence>
<dbReference type="PANTHER" id="PTHR30346:SF0">
    <property type="entry name" value="HCA OPERON TRANSCRIPTIONAL ACTIVATOR HCAR"/>
    <property type="match status" value="1"/>
</dbReference>
<comment type="similarity">
    <text evidence="1">Belongs to the LysR transcriptional regulatory family.</text>
</comment>
<comment type="caution">
    <text evidence="6">The sequence shown here is derived from an EMBL/GenBank/DDBJ whole genome shotgun (WGS) entry which is preliminary data.</text>
</comment>
<proteinExistence type="inferred from homology"/>
<evidence type="ECO:0000256" key="1">
    <source>
        <dbReference type="ARBA" id="ARBA00009437"/>
    </source>
</evidence>
<dbReference type="Gene3D" id="1.10.10.10">
    <property type="entry name" value="Winged helix-like DNA-binding domain superfamily/Winged helix DNA-binding domain"/>
    <property type="match status" value="1"/>
</dbReference>
<organism evidence="6 7">
    <name type="scientific">Prauserella oleivorans</name>
    <dbReference type="NCBI Taxonomy" id="1478153"/>
    <lineage>
        <taxon>Bacteria</taxon>
        <taxon>Bacillati</taxon>
        <taxon>Actinomycetota</taxon>
        <taxon>Actinomycetes</taxon>
        <taxon>Pseudonocardiales</taxon>
        <taxon>Pseudonocardiaceae</taxon>
        <taxon>Prauserella</taxon>
    </lineage>
</organism>
<accession>A0ABW5W5W3</accession>
<dbReference type="InterPro" id="IPR036388">
    <property type="entry name" value="WH-like_DNA-bd_sf"/>
</dbReference>
<dbReference type="InterPro" id="IPR005119">
    <property type="entry name" value="LysR_subst-bd"/>
</dbReference>
<gene>
    <name evidence="6" type="ORF">ACFS2C_06100</name>
</gene>
<keyword evidence="7" id="KW-1185">Reference proteome</keyword>
<dbReference type="InterPro" id="IPR000847">
    <property type="entry name" value="LysR_HTH_N"/>
</dbReference>
<dbReference type="PANTHER" id="PTHR30346">
    <property type="entry name" value="TRANSCRIPTIONAL DUAL REGULATOR HCAR-RELATED"/>
    <property type="match status" value="1"/>
</dbReference>
<protein>
    <submittedName>
        <fullName evidence="6">LysR family transcriptional regulator</fullName>
    </submittedName>
</protein>
<dbReference type="SUPFAM" id="SSF53850">
    <property type="entry name" value="Periplasmic binding protein-like II"/>
    <property type="match status" value="1"/>
</dbReference>
<keyword evidence="3" id="KW-0238">DNA-binding</keyword>
<dbReference type="PROSITE" id="PS50931">
    <property type="entry name" value="HTH_LYSR"/>
    <property type="match status" value="1"/>
</dbReference>
<dbReference type="Gene3D" id="3.40.190.10">
    <property type="entry name" value="Periplasmic binding protein-like II"/>
    <property type="match status" value="2"/>
</dbReference>
<evidence type="ECO:0000256" key="3">
    <source>
        <dbReference type="ARBA" id="ARBA00023125"/>
    </source>
</evidence>
<feature type="domain" description="HTH lysR-type" evidence="5">
    <location>
        <begin position="22"/>
        <end position="80"/>
    </location>
</feature>
<dbReference type="EMBL" id="JBHUOF010000007">
    <property type="protein sequence ID" value="MFD2798961.1"/>
    <property type="molecule type" value="Genomic_DNA"/>
</dbReference>
<dbReference type="SUPFAM" id="SSF46785">
    <property type="entry name" value="Winged helix' DNA-binding domain"/>
    <property type="match status" value="1"/>
</dbReference>
<name>A0ABW5W5W3_9PSEU</name>